<protein>
    <submittedName>
        <fullName evidence="1">Uncharacterized protein</fullName>
    </submittedName>
</protein>
<dbReference type="EMBL" id="GAIX01003176">
    <property type="protein sequence ID" value="JAA89384.1"/>
    <property type="molecule type" value="Transcribed_RNA"/>
</dbReference>
<evidence type="ECO:0000313" key="1">
    <source>
        <dbReference type="EMBL" id="JAA89384.1"/>
    </source>
</evidence>
<reference evidence="1" key="1">
    <citation type="journal article" date="2013" name="BMC Genomics">
        <title>Unscrambling butterfly oogenesis.</title>
        <authorList>
            <person name="Carter J.M."/>
            <person name="Baker S.C."/>
            <person name="Pink R."/>
            <person name="Carter D.R."/>
            <person name="Collins A."/>
            <person name="Tomlin J."/>
            <person name="Gibbs M."/>
            <person name="Breuker C.J."/>
        </authorList>
    </citation>
    <scope>NUCLEOTIDE SEQUENCE</scope>
    <source>
        <tissue evidence="1">Ovary</tissue>
    </source>
</reference>
<proteinExistence type="predicted"/>
<sequence>GGRVAVELMLRRKLCRASYSSWLLASLLITSGLRPFASIISCAPSRELVSLIFLYSLERNLKNCANLYR</sequence>
<reference evidence="1" key="2">
    <citation type="submission" date="2013-05" db="EMBL/GenBank/DDBJ databases">
        <authorList>
            <person name="Carter J.-M."/>
            <person name="Baker S.C."/>
            <person name="Pink R."/>
            <person name="Carter D.R.F."/>
            <person name="Collins A."/>
            <person name="Tomlin J."/>
            <person name="Gibbs M."/>
            <person name="Breuker C.J."/>
        </authorList>
    </citation>
    <scope>NUCLEOTIDE SEQUENCE</scope>
    <source>
        <tissue evidence="1">Ovary</tissue>
    </source>
</reference>
<name>S4PEN7_9NEOP</name>
<dbReference type="AlphaFoldDB" id="S4PEN7"/>
<organism evidence="1">
    <name type="scientific">Pararge aegeria</name>
    <name type="common">speckled wood butterfly</name>
    <dbReference type="NCBI Taxonomy" id="116150"/>
    <lineage>
        <taxon>Eukaryota</taxon>
        <taxon>Metazoa</taxon>
        <taxon>Ecdysozoa</taxon>
        <taxon>Arthropoda</taxon>
        <taxon>Hexapoda</taxon>
        <taxon>Insecta</taxon>
        <taxon>Pterygota</taxon>
        <taxon>Neoptera</taxon>
        <taxon>Endopterygota</taxon>
        <taxon>Lepidoptera</taxon>
        <taxon>Glossata</taxon>
        <taxon>Ditrysia</taxon>
        <taxon>Papilionoidea</taxon>
        <taxon>Nymphalidae</taxon>
        <taxon>Satyrinae</taxon>
        <taxon>Satyrini</taxon>
        <taxon>Parargina</taxon>
        <taxon>Pararge</taxon>
    </lineage>
</organism>
<feature type="non-terminal residue" evidence="1">
    <location>
        <position position="69"/>
    </location>
</feature>
<feature type="non-terminal residue" evidence="1">
    <location>
        <position position="1"/>
    </location>
</feature>
<accession>S4PEN7</accession>